<keyword evidence="4 6" id="KW-0964">Secreted</keyword>
<comment type="subcellular location">
    <subcellularLocation>
        <location evidence="1 6">Secreted</location>
        <location evidence="1 6">Cell wall</location>
    </subcellularLocation>
</comment>
<dbReference type="Proteomes" id="UP000807306">
    <property type="component" value="Unassembled WGS sequence"/>
</dbReference>
<keyword evidence="5 6" id="KW-1015">Disulfide bond</keyword>
<dbReference type="CDD" id="cd23507">
    <property type="entry name" value="hydrophobin_I"/>
    <property type="match status" value="1"/>
</dbReference>
<evidence type="ECO:0000256" key="4">
    <source>
        <dbReference type="ARBA" id="ARBA00022525"/>
    </source>
</evidence>
<evidence type="ECO:0000313" key="7">
    <source>
        <dbReference type="EMBL" id="KAF9534903.1"/>
    </source>
</evidence>
<keyword evidence="3 6" id="KW-0134">Cell wall</keyword>
<dbReference type="InterPro" id="IPR001338">
    <property type="entry name" value="Class_I_Hydrophobin"/>
</dbReference>
<dbReference type="EMBL" id="MU157825">
    <property type="protein sequence ID" value="KAF9534903.1"/>
    <property type="molecule type" value="Genomic_DNA"/>
</dbReference>
<protein>
    <recommendedName>
        <fullName evidence="6">Hydrophobin</fullName>
    </recommendedName>
</protein>
<dbReference type="OrthoDB" id="4225815at2759"/>
<organism evidence="7 8">
    <name type="scientific">Crepidotus variabilis</name>
    <dbReference type="NCBI Taxonomy" id="179855"/>
    <lineage>
        <taxon>Eukaryota</taxon>
        <taxon>Fungi</taxon>
        <taxon>Dikarya</taxon>
        <taxon>Basidiomycota</taxon>
        <taxon>Agaricomycotina</taxon>
        <taxon>Agaricomycetes</taxon>
        <taxon>Agaricomycetidae</taxon>
        <taxon>Agaricales</taxon>
        <taxon>Agaricineae</taxon>
        <taxon>Crepidotaceae</taxon>
        <taxon>Crepidotus</taxon>
    </lineage>
</organism>
<evidence type="ECO:0000313" key="8">
    <source>
        <dbReference type="Proteomes" id="UP000807306"/>
    </source>
</evidence>
<dbReference type="AlphaFoldDB" id="A0A9P6JWB2"/>
<dbReference type="SMART" id="SM00075">
    <property type="entry name" value="HYDRO"/>
    <property type="match status" value="1"/>
</dbReference>
<evidence type="ECO:0000256" key="5">
    <source>
        <dbReference type="ARBA" id="ARBA00023157"/>
    </source>
</evidence>
<reference evidence="7" key="1">
    <citation type="submission" date="2020-11" db="EMBL/GenBank/DDBJ databases">
        <authorList>
            <consortium name="DOE Joint Genome Institute"/>
            <person name="Ahrendt S."/>
            <person name="Riley R."/>
            <person name="Andreopoulos W."/>
            <person name="Labutti K."/>
            <person name="Pangilinan J."/>
            <person name="Ruiz-Duenas F.J."/>
            <person name="Barrasa J.M."/>
            <person name="Sanchez-Garcia M."/>
            <person name="Camarero S."/>
            <person name="Miyauchi S."/>
            <person name="Serrano A."/>
            <person name="Linde D."/>
            <person name="Babiker R."/>
            <person name="Drula E."/>
            <person name="Ayuso-Fernandez I."/>
            <person name="Pacheco R."/>
            <person name="Padilla G."/>
            <person name="Ferreira P."/>
            <person name="Barriuso J."/>
            <person name="Kellner H."/>
            <person name="Castanera R."/>
            <person name="Alfaro M."/>
            <person name="Ramirez L."/>
            <person name="Pisabarro A.G."/>
            <person name="Kuo A."/>
            <person name="Tritt A."/>
            <person name="Lipzen A."/>
            <person name="He G."/>
            <person name="Yan M."/>
            <person name="Ng V."/>
            <person name="Cullen D."/>
            <person name="Martin F."/>
            <person name="Rosso M.-N."/>
            <person name="Henrissat B."/>
            <person name="Hibbett D."/>
            <person name="Martinez A.T."/>
            <person name="Grigoriev I.V."/>
        </authorList>
    </citation>
    <scope>NUCLEOTIDE SEQUENCE</scope>
    <source>
        <strain evidence="7">CBS 506.95</strain>
    </source>
</reference>
<dbReference type="GO" id="GO:0009277">
    <property type="term" value="C:fungal-type cell wall"/>
    <property type="evidence" value="ECO:0007669"/>
    <property type="project" value="InterPro"/>
</dbReference>
<proteinExistence type="inferred from homology"/>
<sequence>MSCSQDARGYKGTCNSGNLACCNQYHASNSPTVQSFSGLFGLGGKAFQDISLAMQCNPIPIIGGAMTKCEQKTVCCENNNSNTLINVSCTPVSVL</sequence>
<dbReference type="Pfam" id="PF01185">
    <property type="entry name" value="Hydrophobin"/>
    <property type="match status" value="1"/>
</dbReference>
<name>A0A9P6JWB2_9AGAR</name>
<dbReference type="GO" id="GO:0005199">
    <property type="term" value="F:structural constituent of cell wall"/>
    <property type="evidence" value="ECO:0007669"/>
    <property type="project" value="InterPro"/>
</dbReference>
<evidence type="ECO:0000256" key="3">
    <source>
        <dbReference type="ARBA" id="ARBA00022512"/>
    </source>
</evidence>
<evidence type="ECO:0000256" key="2">
    <source>
        <dbReference type="ARBA" id="ARBA00010446"/>
    </source>
</evidence>
<keyword evidence="6" id="KW-0732">Signal</keyword>
<keyword evidence="8" id="KW-1185">Reference proteome</keyword>
<accession>A0A9P6JWB2</accession>
<comment type="similarity">
    <text evidence="2 6">Belongs to the fungal hydrophobin family.</text>
</comment>
<comment type="caution">
    <text evidence="7">The sequence shown here is derived from an EMBL/GenBank/DDBJ whole genome shotgun (WGS) entry which is preliminary data.</text>
</comment>
<evidence type="ECO:0000256" key="6">
    <source>
        <dbReference type="RuleBase" id="RU365009"/>
    </source>
</evidence>
<gene>
    <name evidence="7" type="ORF">CPB83DRAFT_754479</name>
</gene>
<evidence type="ECO:0000256" key="1">
    <source>
        <dbReference type="ARBA" id="ARBA00004191"/>
    </source>
</evidence>